<reference evidence="4" key="2">
    <citation type="submission" date="2025-08" db="UniProtKB">
        <authorList>
            <consortium name="RefSeq"/>
        </authorList>
    </citation>
    <scope>IDENTIFICATION</scope>
</reference>
<evidence type="ECO:0000259" key="2">
    <source>
        <dbReference type="Pfam" id="PF13843"/>
    </source>
</evidence>
<dbReference type="PANTHER" id="PTHR46599:SF3">
    <property type="entry name" value="PIGGYBAC TRANSPOSABLE ELEMENT-DERIVED PROTEIN 4"/>
    <property type="match status" value="1"/>
</dbReference>
<accession>A0ABM4B0Q7</accession>
<name>A0ABM4B0Q7_HYDVU</name>
<protein>
    <submittedName>
        <fullName evidence="4">PiggyBac transposable element-derived protein 1-like</fullName>
    </submittedName>
</protein>
<proteinExistence type="predicted"/>
<dbReference type="Pfam" id="PF13843">
    <property type="entry name" value="DDE_Tnp_1_7"/>
    <property type="match status" value="2"/>
</dbReference>
<feature type="region of interest" description="Disordered" evidence="1">
    <location>
        <begin position="491"/>
        <end position="516"/>
    </location>
</feature>
<feature type="compositionally biased region" description="Low complexity" evidence="1">
    <location>
        <begin position="491"/>
        <end position="506"/>
    </location>
</feature>
<dbReference type="GeneID" id="136073986"/>
<evidence type="ECO:0000313" key="3">
    <source>
        <dbReference type="Proteomes" id="UP001652625"/>
    </source>
</evidence>
<feature type="domain" description="PiggyBac transposable element-derived protein" evidence="2">
    <location>
        <begin position="144"/>
        <end position="251"/>
    </location>
</feature>
<evidence type="ECO:0000256" key="1">
    <source>
        <dbReference type="SAM" id="MobiDB-lite"/>
    </source>
</evidence>
<dbReference type="PANTHER" id="PTHR46599">
    <property type="entry name" value="PIGGYBAC TRANSPOSABLE ELEMENT-DERIVED PROTEIN 4"/>
    <property type="match status" value="1"/>
</dbReference>
<feature type="region of interest" description="Disordered" evidence="1">
    <location>
        <begin position="23"/>
        <end position="43"/>
    </location>
</feature>
<reference evidence="3" key="1">
    <citation type="submission" date="2025-05" db="UniProtKB">
        <authorList>
            <consortium name="RefSeq"/>
        </authorList>
    </citation>
    <scope>NUCLEOTIDE SEQUENCE [LARGE SCALE GENOMIC DNA]</scope>
</reference>
<dbReference type="InterPro" id="IPR029526">
    <property type="entry name" value="PGBD"/>
</dbReference>
<dbReference type="RefSeq" id="XP_065642356.1">
    <property type="nucleotide sequence ID" value="XM_065786284.1"/>
</dbReference>
<feature type="domain" description="PiggyBac transposable element-derived protein" evidence="2">
    <location>
        <begin position="281"/>
        <end position="463"/>
    </location>
</feature>
<sequence>MALRNRIINDPNEALRILDEMDDVSDLSSESSESDDNEFQENKTDICSTTAPLTMALSARTNNKGLYIIAFADNNGTVNNKRKIRKQQTSKQLHTIKTKKPNISKDNREWKKIKTIRTITPFIATPGPTFRRSAIPNCDGNIKPIHLFELFFDNALIQKLVAVTNNYHSRRLQSSPIKHRMLWVDVTSNDIKVFIAICLAIGILKLPRIHDYWRQKQWFFAISSFSKVMSRDRFRQIHRYLHFCNKTAAIPRGNEGYNKLFKEESLSDNLFQANTGKDIDGRKDHDLAGTVVRQLTQHVLKQGYHLYLDNYYTKVGLLEYLYENKVYATGTARVNRSPFPKEIIMKTKMKLQRGYSNWRLCGPVLAQVWIDNKPVHILSTIHYPNYDDEVANSTIYVKRKGKKGAFGGINVPCTPAINDYNANMGGVDSADQTMKYYNCGRKSSKWYRRIFYHLLEICIHNAFVLESWFTDQRARSHQSFREKLIDQLIGNTRSKNSRRPSNSNENITLRHTNVGVHKSLVNDKPRDCKNCSENVRKASLVGQSQRHSKGIRRSRVFC</sequence>
<organism evidence="3 4">
    <name type="scientific">Hydra vulgaris</name>
    <name type="common">Hydra</name>
    <name type="synonym">Hydra attenuata</name>
    <dbReference type="NCBI Taxonomy" id="6087"/>
    <lineage>
        <taxon>Eukaryota</taxon>
        <taxon>Metazoa</taxon>
        <taxon>Cnidaria</taxon>
        <taxon>Hydrozoa</taxon>
        <taxon>Hydroidolina</taxon>
        <taxon>Anthoathecata</taxon>
        <taxon>Aplanulata</taxon>
        <taxon>Hydridae</taxon>
        <taxon>Hydra</taxon>
    </lineage>
</organism>
<keyword evidence="3" id="KW-1185">Reference proteome</keyword>
<gene>
    <name evidence="4" type="primary">LOC136073986</name>
</gene>
<dbReference type="Proteomes" id="UP001652625">
    <property type="component" value="Chromosome 01"/>
</dbReference>
<evidence type="ECO:0000313" key="4">
    <source>
        <dbReference type="RefSeq" id="XP_065642356.1"/>
    </source>
</evidence>